<dbReference type="InterPro" id="IPR050250">
    <property type="entry name" value="Macrolide_Exporter_MacB"/>
</dbReference>
<reference evidence="10" key="1">
    <citation type="submission" date="2021-01" db="EMBL/GenBank/DDBJ databases">
        <title>Whole genome shotgun sequence of Dactylosporangium siamense NBRC 106093.</title>
        <authorList>
            <person name="Komaki H."/>
            <person name="Tamura T."/>
        </authorList>
    </citation>
    <scope>NUCLEOTIDE SEQUENCE</scope>
    <source>
        <strain evidence="10">NBRC 106093</strain>
    </source>
</reference>
<sequence length="772" mass="80028">MSAVWRAARAAVRRRKLQTVVIGIVVLFSAATLVVALRLLVASTAPFEQVFNDQAGAHVVAVYEPGAAGPTTAPPGAVAVAGPFEQVVLPAPTDTGMIYLPDSLTVVGRADPAGPVDRVEVWDGRWATAPGEVVIADLPPAAGYHPPSQVGTVMHLRDGTALTVVGFGYSVSRTADAWVAPAQMAQLHPTAVEVLYRLRGEPAAPTVDAFTAALPSSGLLATSSYLVIKEAVAAGPGAYVPFLIVFGILGLLVAVLVVANVVSGAVVSGYRHIGVLKALGFTPVQVVAVYLTMVSVPAVVGAVLGSVAGEYAARPLLSNAFQGLGFHGDVGNGLGVQVTAAAGILVVVLLAALLPALRARRLPAAEAISAGSAPRSGRGLRAQRWLSGARLPRSVSLGLGLPFARPARTALTVAAVVLGVTTVTFSGGLATTVARYSSIADRNETAPIAVRALNPEFQQGTTTRSDEDIERLLRSLPGTRHVTAVLDKEVAVVGQARAIRVVFLRGDRDEVGFKEALVEGRWLRGAGEVVVPSALLHERGIHIGDRLTLELDGHRTEVTVVGETMSASIGDPGLLTAWETLQRLDPQEPIANHDVMFQIAVTPGTGIPAYLASVRAADPGLNAWDNAGVNTFTVSMISLSTTLSLMLGVVAALSVLNTVLLNVRERRRDLGMLKSIGMTPRQVVVMTVTSMAGLGLLGGLVGVPVGVLAHRFVVPLATSAAKVDVPRALLDVWQPGMLLLLAVTGAVIAVLGALVPARAAARLTIAEVLRTE</sequence>
<feature type="domain" description="ABC3 transporter permease C-terminal" evidence="8">
    <location>
        <begin position="244"/>
        <end position="363"/>
    </location>
</feature>
<keyword evidence="4 7" id="KW-1133">Transmembrane helix</keyword>
<evidence type="ECO:0000256" key="5">
    <source>
        <dbReference type="ARBA" id="ARBA00023136"/>
    </source>
</evidence>
<keyword evidence="5 7" id="KW-0472">Membrane</keyword>
<evidence type="ECO:0000259" key="9">
    <source>
        <dbReference type="Pfam" id="PF12704"/>
    </source>
</evidence>
<feature type="domain" description="MacB-like periplasmic core" evidence="9">
    <location>
        <begin position="409"/>
        <end position="615"/>
    </location>
</feature>
<name>A0A919PZ58_9ACTN</name>
<evidence type="ECO:0000256" key="3">
    <source>
        <dbReference type="ARBA" id="ARBA00022692"/>
    </source>
</evidence>
<feature type="transmembrane region" description="Helical" evidence="7">
    <location>
        <begin position="410"/>
        <end position="430"/>
    </location>
</feature>
<dbReference type="PANTHER" id="PTHR30572">
    <property type="entry name" value="MEMBRANE COMPONENT OF TRANSPORTER-RELATED"/>
    <property type="match status" value="1"/>
</dbReference>
<feature type="transmembrane region" description="Helical" evidence="7">
    <location>
        <begin position="334"/>
        <end position="354"/>
    </location>
</feature>
<dbReference type="InterPro" id="IPR025857">
    <property type="entry name" value="MacB_PCD"/>
</dbReference>
<evidence type="ECO:0000313" key="11">
    <source>
        <dbReference type="Proteomes" id="UP000660611"/>
    </source>
</evidence>
<evidence type="ECO:0000256" key="4">
    <source>
        <dbReference type="ARBA" id="ARBA00022989"/>
    </source>
</evidence>
<dbReference type="Pfam" id="PF02687">
    <property type="entry name" value="FtsX"/>
    <property type="match status" value="2"/>
</dbReference>
<evidence type="ECO:0008006" key="12">
    <source>
        <dbReference type="Google" id="ProtNLM"/>
    </source>
</evidence>
<dbReference type="GO" id="GO:0022857">
    <property type="term" value="F:transmembrane transporter activity"/>
    <property type="evidence" value="ECO:0007669"/>
    <property type="project" value="TreeGrafter"/>
</dbReference>
<feature type="transmembrane region" description="Helical" evidence="7">
    <location>
        <begin position="287"/>
        <end position="308"/>
    </location>
</feature>
<accession>A0A919PZ58</accession>
<evidence type="ECO:0000256" key="1">
    <source>
        <dbReference type="ARBA" id="ARBA00004651"/>
    </source>
</evidence>
<keyword evidence="11" id="KW-1185">Reference proteome</keyword>
<dbReference type="AlphaFoldDB" id="A0A919PZ58"/>
<comment type="similarity">
    <text evidence="6">Belongs to the ABC-4 integral membrane protein family.</text>
</comment>
<organism evidence="10 11">
    <name type="scientific">Dactylosporangium siamense</name>
    <dbReference type="NCBI Taxonomy" id="685454"/>
    <lineage>
        <taxon>Bacteria</taxon>
        <taxon>Bacillati</taxon>
        <taxon>Actinomycetota</taxon>
        <taxon>Actinomycetes</taxon>
        <taxon>Micromonosporales</taxon>
        <taxon>Micromonosporaceae</taxon>
        <taxon>Dactylosporangium</taxon>
    </lineage>
</organism>
<proteinExistence type="inferred from homology"/>
<dbReference type="Proteomes" id="UP000660611">
    <property type="component" value="Unassembled WGS sequence"/>
</dbReference>
<feature type="transmembrane region" description="Helical" evidence="7">
    <location>
        <begin position="643"/>
        <end position="663"/>
    </location>
</feature>
<evidence type="ECO:0000259" key="8">
    <source>
        <dbReference type="Pfam" id="PF02687"/>
    </source>
</evidence>
<feature type="transmembrane region" description="Helical" evidence="7">
    <location>
        <begin position="683"/>
        <end position="712"/>
    </location>
</feature>
<comment type="subcellular location">
    <subcellularLocation>
        <location evidence="1">Cell membrane</location>
        <topology evidence="1">Multi-pass membrane protein</topology>
    </subcellularLocation>
</comment>
<evidence type="ECO:0000313" key="10">
    <source>
        <dbReference type="EMBL" id="GIG51936.1"/>
    </source>
</evidence>
<feature type="transmembrane region" description="Helical" evidence="7">
    <location>
        <begin position="732"/>
        <end position="755"/>
    </location>
</feature>
<evidence type="ECO:0000256" key="6">
    <source>
        <dbReference type="ARBA" id="ARBA00038076"/>
    </source>
</evidence>
<keyword evidence="3 7" id="KW-0812">Transmembrane</keyword>
<feature type="transmembrane region" description="Helical" evidence="7">
    <location>
        <begin position="239"/>
        <end position="267"/>
    </location>
</feature>
<keyword evidence="2" id="KW-1003">Cell membrane</keyword>
<dbReference type="EMBL" id="BONQ01000166">
    <property type="protein sequence ID" value="GIG51936.1"/>
    <property type="molecule type" value="Genomic_DNA"/>
</dbReference>
<dbReference type="PANTHER" id="PTHR30572:SF4">
    <property type="entry name" value="ABC TRANSPORTER PERMEASE YTRF"/>
    <property type="match status" value="1"/>
</dbReference>
<evidence type="ECO:0000256" key="7">
    <source>
        <dbReference type="SAM" id="Phobius"/>
    </source>
</evidence>
<feature type="transmembrane region" description="Helical" evidence="7">
    <location>
        <begin position="20"/>
        <end position="41"/>
    </location>
</feature>
<dbReference type="GO" id="GO:0005886">
    <property type="term" value="C:plasma membrane"/>
    <property type="evidence" value="ECO:0007669"/>
    <property type="project" value="UniProtKB-SubCell"/>
</dbReference>
<dbReference type="Pfam" id="PF12704">
    <property type="entry name" value="MacB_PCD"/>
    <property type="match status" value="1"/>
</dbReference>
<feature type="domain" description="ABC3 transporter permease C-terminal" evidence="8">
    <location>
        <begin position="643"/>
        <end position="764"/>
    </location>
</feature>
<comment type="caution">
    <text evidence="10">The sequence shown here is derived from an EMBL/GenBank/DDBJ whole genome shotgun (WGS) entry which is preliminary data.</text>
</comment>
<gene>
    <name evidence="10" type="ORF">Dsi01nite_099770</name>
</gene>
<dbReference type="InterPro" id="IPR003838">
    <property type="entry name" value="ABC3_permease_C"/>
</dbReference>
<evidence type="ECO:0000256" key="2">
    <source>
        <dbReference type="ARBA" id="ARBA00022475"/>
    </source>
</evidence>
<protein>
    <recommendedName>
        <fullName evidence="12">ABC transport system permease protein</fullName>
    </recommendedName>
</protein>
<dbReference type="RefSeq" id="WP_203853539.1">
    <property type="nucleotide sequence ID" value="NZ_BAAAVW010000034.1"/>
</dbReference>